<evidence type="ECO:0000256" key="4">
    <source>
        <dbReference type="ARBA" id="ARBA00022737"/>
    </source>
</evidence>
<evidence type="ECO:0000256" key="7">
    <source>
        <dbReference type="ARBA" id="ARBA00022833"/>
    </source>
</evidence>
<dbReference type="InterPro" id="IPR013083">
    <property type="entry name" value="Znf_RING/FYVE/PHD"/>
</dbReference>
<keyword evidence="4" id="KW-0677">Repeat</keyword>
<dbReference type="PROSITE" id="PS51873">
    <property type="entry name" value="TRIAD"/>
    <property type="match status" value="1"/>
</dbReference>
<evidence type="ECO:0000256" key="1">
    <source>
        <dbReference type="ARBA" id="ARBA00004906"/>
    </source>
</evidence>
<name>A0A146MCD7_LYGHE</name>
<protein>
    <submittedName>
        <fullName evidence="9">E3 ubiquitin-protein ligase RNF216</fullName>
    </submittedName>
</protein>
<evidence type="ECO:0000256" key="2">
    <source>
        <dbReference type="ARBA" id="ARBA00022679"/>
    </source>
</evidence>
<evidence type="ECO:0000256" key="6">
    <source>
        <dbReference type="ARBA" id="ARBA00022786"/>
    </source>
</evidence>
<dbReference type="SUPFAM" id="SSF57850">
    <property type="entry name" value="RING/U-box"/>
    <property type="match status" value="3"/>
</dbReference>
<gene>
    <name evidence="9" type="primary">RNF216_2</name>
    <name evidence="9" type="ORF">g.52969</name>
</gene>
<evidence type="ECO:0000313" key="9">
    <source>
        <dbReference type="EMBL" id="JAQ16220.1"/>
    </source>
</evidence>
<keyword evidence="7" id="KW-0862">Zinc</keyword>
<dbReference type="AlphaFoldDB" id="A0A146MCD7"/>
<dbReference type="Pfam" id="PF01485">
    <property type="entry name" value="IBR"/>
    <property type="match status" value="1"/>
</dbReference>
<keyword evidence="2" id="KW-0808">Transferase</keyword>
<evidence type="ECO:0000256" key="3">
    <source>
        <dbReference type="ARBA" id="ARBA00022723"/>
    </source>
</evidence>
<sequence>MEVDGDGLNEAANFKLDTLLQLFPQGDFGFLRNKCIELAADDSGFEAFVNEALTTSGVPSRGEGPSDTDQVANVPDLMVPAFDVEKFVETLPDPIDYFENLIRSDNHKTQAYEFLKDRFRDVKSSFIEHIVVEQGYNLLRASQFLTDIPPHAIRLEPRQDSDINLTPPLDPNFQKEVLLFDHIDEVQAYVKLLGELKRTAIEEGQVFECECCYSDDILPSETIMCTEAHIFCRDCVKRSTAVRIGDGLVTFPCLCNCASGGVIPLESIKTVLDSNSYNKVVARIQEEEVRQADIPGIEYCQRCEYAAIPDENIIIFKCPKCDFELCRLCNRESHVPRKCGESVEEDTEKQHRKKNEEFLTTKVLRRCGGCKKPYVKTSGCDKVTCSCGTNNCYRCGASGIDYPHIDSCRGGFDPLPEQY</sequence>
<dbReference type="Gene3D" id="3.30.40.10">
    <property type="entry name" value="Zinc/RING finger domain, C3HC4 (zinc finger)"/>
    <property type="match status" value="1"/>
</dbReference>
<dbReference type="InterPro" id="IPR002867">
    <property type="entry name" value="IBR_dom"/>
</dbReference>
<reference evidence="9" key="1">
    <citation type="journal article" date="2016" name="Gigascience">
        <title>De novo construction of an expanded transcriptome assembly for the western tarnished plant bug, Lygus hesperus.</title>
        <authorList>
            <person name="Tassone E.E."/>
            <person name="Geib S.M."/>
            <person name="Hall B."/>
            <person name="Fabrick J.A."/>
            <person name="Brent C.S."/>
            <person name="Hull J.J."/>
        </authorList>
    </citation>
    <scope>NUCLEOTIDE SEQUENCE</scope>
</reference>
<comment type="pathway">
    <text evidence="1">Protein modification; protein ubiquitination.</text>
</comment>
<dbReference type="GO" id="GO:0008270">
    <property type="term" value="F:zinc ion binding"/>
    <property type="evidence" value="ECO:0007669"/>
    <property type="project" value="UniProtKB-KW"/>
</dbReference>
<organism evidence="9">
    <name type="scientific">Lygus hesperus</name>
    <name type="common">Western plant bug</name>
    <dbReference type="NCBI Taxonomy" id="30085"/>
    <lineage>
        <taxon>Eukaryota</taxon>
        <taxon>Metazoa</taxon>
        <taxon>Ecdysozoa</taxon>
        <taxon>Arthropoda</taxon>
        <taxon>Hexapoda</taxon>
        <taxon>Insecta</taxon>
        <taxon>Pterygota</taxon>
        <taxon>Neoptera</taxon>
        <taxon>Paraneoptera</taxon>
        <taxon>Hemiptera</taxon>
        <taxon>Heteroptera</taxon>
        <taxon>Panheteroptera</taxon>
        <taxon>Cimicomorpha</taxon>
        <taxon>Miridae</taxon>
        <taxon>Mirini</taxon>
        <taxon>Lygus</taxon>
    </lineage>
</organism>
<proteinExistence type="predicted"/>
<dbReference type="InterPro" id="IPR044066">
    <property type="entry name" value="TRIAD_supradom"/>
</dbReference>
<keyword evidence="3" id="KW-0479">Metal-binding</keyword>
<dbReference type="GO" id="GO:0016740">
    <property type="term" value="F:transferase activity"/>
    <property type="evidence" value="ECO:0007669"/>
    <property type="project" value="UniProtKB-KW"/>
</dbReference>
<keyword evidence="5" id="KW-0863">Zinc-finger</keyword>
<dbReference type="InterPro" id="IPR051628">
    <property type="entry name" value="LUBAC_E3_Ligases"/>
</dbReference>
<dbReference type="PANTHER" id="PTHR22770:SF47">
    <property type="entry name" value="E3 UBIQUITIN-PROTEIN LIGASE RNF216"/>
    <property type="match status" value="1"/>
</dbReference>
<dbReference type="Gene3D" id="1.20.120.1750">
    <property type="match status" value="1"/>
</dbReference>
<evidence type="ECO:0000259" key="8">
    <source>
        <dbReference type="PROSITE" id="PS51873"/>
    </source>
</evidence>
<dbReference type="PANTHER" id="PTHR22770">
    <property type="entry name" value="UBIQUITIN CONJUGATING ENZYME 7 INTERACTING PROTEIN-RELATED"/>
    <property type="match status" value="1"/>
</dbReference>
<evidence type="ECO:0000256" key="5">
    <source>
        <dbReference type="ARBA" id="ARBA00022771"/>
    </source>
</evidence>
<feature type="domain" description="RING-type" evidence="8">
    <location>
        <begin position="205"/>
        <end position="418"/>
    </location>
</feature>
<accession>A0A146MCD7</accession>
<dbReference type="EMBL" id="GDHC01002409">
    <property type="protein sequence ID" value="JAQ16220.1"/>
    <property type="molecule type" value="Transcribed_RNA"/>
</dbReference>
<dbReference type="Pfam" id="PF26200">
    <property type="entry name" value="Rcat_RNF216"/>
    <property type="match status" value="1"/>
</dbReference>
<keyword evidence="6" id="KW-0833">Ubl conjugation pathway</keyword>